<dbReference type="PANTHER" id="PTHR10353">
    <property type="entry name" value="GLYCOSYL HYDROLASE"/>
    <property type="match status" value="1"/>
</dbReference>
<keyword evidence="5" id="KW-1185">Reference proteome</keyword>
<evidence type="ECO:0000256" key="2">
    <source>
        <dbReference type="RuleBase" id="RU003690"/>
    </source>
</evidence>
<evidence type="ECO:0000256" key="3">
    <source>
        <dbReference type="SAM" id="SignalP"/>
    </source>
</evidence>
<dbReference type="SUPFAM" id="SSF51445">
    <property type="entry name" value="(Trans)glycosidases"/>
    <property type="match status" value="1"/>
</dbReference>
<evidence type="ECO:0000313" key="5">
    <source>
        <dbReference type="Proteomes" id="UP000825729"/>
    </source>
</evidence>
<organism evidence="4 5">
    <name type="scientific">Aristolochia fimbriata</name>
    <name type="common">White veined hardy Dutchman's pipe vine</name>
    <dbReference type="NCBI Taxonomy" id="158543"/>
    <lineage>
        <taxon>Eukaryota</taxon>
        <taxon>Viridiplantae</taxon>
        <taxon>Streptophyta</taxon>
        <taxon>Embryophyta</taxon>
        <taxon>Tracheophyta</taxon>
        <taxon>Spermatophyta</taxon>
        <taxon>Magnoliopsida</taxon>
        <taxon>Magnoliidae</taxon>
        <taxon>Piperales</taxon>
        <taxon>Aristolochiaceae</taxon>
        <taxon>Aristolochia</taxon>
    </lineage>
</organism>
<protein>
    <submittedName>
        <fullName evidence="4">Uncharacterized protein</fullName>
    </submittedName>
</protein>
<dbReference type="Pfam" id="PF00232">
    <property type="entry name" value="Glyco_hydro_1"/>
    <property type="match status" value="1"/>
</dbReference>
<feature type="chain" id="PRO_5044023508" evidence="3">
    <location>
        <begin position="22"/>
        <end position="509"/>
    </location>
</feature>
<evidence type="ECO:0000256" key="1">
    <source>
        <dbReference type="ARBA" id="ARBA00010838"/>
    </source>
</evidence>
<evidence type="ECO:0000313" key="4">
    <source>
        <dbReference type="EMBL" id="KAG9448974.1"/>
    </source>
</evidence>
<accession>A0AAV7EKV3</accession>
<feature type="signal peptide" evidence="3">
    <location>
        <begin position="1"/>
        <end position="21"/>
    </location>
</feature>
<gene>
    <name evidence="4" type="ORF">H6P81_008939</name>
</gene>
<dbReference type="EMBL" id="JAINDJ010000004">
    <property type="protein sequence ID" value="KAG9448974.1"/>
    <property type="molecule type" value="Genomic_DNA"/>
</dbReference>
<dbReference type="FunFam" id="3.20.20.80:FF:000041">
    <property type="entry name" value="Beta-glucosidase 7"/>
    <property type="match status" value="1"/>
</dbReference>
<comment type="similarity">
    <text evidence="1 2">Belongs to the glycosyl hydrolase 1 family.</text>
</comment>
<proteinExistence type="inferred from homology"/>
<name>A0AAV7EKV3_ARIFI</name>
<dbReference type="InterPro" id="IPR001360">
    <property type="entry name" value="Glyco_hydro_1"/>
</dbReference>
<dbReference type="PANTHER" id="PTHR10353:SF28">
    <property type="entry name" value="BETA-GLUCOSIDASE 44"/>
    <property type="match status" value="1"/>
</dbReference>
<dbReference type="Proteomes" id="UP000825729">
    <property type="component" value="Unassembled WGS sequence"/>
</dbReference>
<dbReference type="GO" id="GO:0008422">
    <property type="term" value="F:beta-glucosidase activity"/>
    <property type="evidence" value="ECO:0007669"/>
    <property type="project" value="TreeGrafter"/>
</dbReference>
<dbReference type="GO" id="GO:0005975">
    <property type="term" value="P:carbohydrate metabolic process"/>
    <property type="evidence" value="ECO:0007669"/>
    <property type="project" value="InterPro"/>
</dbReference>
<dbReference type="PRINTS" id="PR00131">
    <property type="entry name" value="GLHYDRLASE1"/>
</dbReference>
<dbReference type="AlphaFoldDB" id="A0AAV7EKV3"/>
<keyword evidence="3" id="KW-0732">Signal</keyword>
<dbReference type="Gene3D" id="3.20.20.80">
    <property type="entry name" value="Glycosidases"/>
    <property type="match status" value="1"/>
</dbReference>
<comment type="caution">
    <text evidence="4">The sequence shown here is derived from an EMBL/GenBank/DDBJ whole genome shotgun (WGS) entry which is preliminary data.</text>
</comment>
<reference evidence="4 5" key="1">
    <citation type="submission" date="2021-07" db="EMBL/GenBank/DDBJ databases">
        <title>The Aristolochia fimbriata genome: insights into angiosperm evolution, floral development and chemical biosynthesis.</title>
        <authorList>
            <person name="Jiao Y."/>
        </authorList>
    </citation>
    <scope>NUCLEOTIDE SEQUENCE [LARGE SCALE GENOMIC DNA]</scope>
    <source>
        <strain evidence="4">IBCAS-2021</strain>
        <tissue evidence="4">Leaf</tissue>
    </source>
</reference>
<dbReference type="InterPro" id="IPR017853">
    <property type="entry name" value="GH"/>
</dbReference>
<sequence>MKTLFLLHFLLHLLLVSQSLADAEPWKESARVDTGGLSRTSFPKGFVFGTAASAYQVEGMASKEGRGPSIWDVFVKKPGTIANNGTAEVSVDEYHKYKEDVDIMAKMNFDAYRFSISWSRIFPNGVGKVNWKGVAYYNRLINYLLERGVTPYANLYHYDLPQALEKKYKGLLSDQVVKDFADFADFCFKAFGDRVKNWMTFNEPRVVAALGYDNGYFAPGRCSKAFGNCTEGNSATEPYIVAHHLILAHAAAVQRYREKYQAQQKGRIGILLDFVWYEPLTRSKADQLAAQRARDFHLGWFLHPIVYGEYPKTMQNIVGARLPKFTKQEVQMVKGSIDFVGINQYTAYYMYDPHRPKQTATGYQMDWNVGFAYERKGVPIGPRAYSYWLYMVPWGMYKAVTYVKERYQNPTVILSENGMDDPGNVTLRAGLHDTTRVNYYKSYLTQLKNAIDDGANVIGYFAWSLLDNFEWRSGYTSRFGLVYVDYTTLKRYPKMSAYWFRKLLSRKHH</sequence>